<organism evidence="7 8">
    <name type="scientific">Pseudoxanthomonas wuyuanensis</name>
    <dbReference type="NCBI Taxonomy" id="1073196"/>
    <lineage>
        <taxon>Bacteria</taxon>
        <taxon>Pseudomonadati</taxon>
        <taxon>Pseudomonadota</taxon>
        <taxon>Gammaproteobacteria</taxon>
        <taxon>Lysobacterales</taxon>
        <taxon>Lysobacteraceae</taxon>
        <taxon>Pseudoxanthomonas</taxon>
    </lineage>
</organism>
<evidence type="ECO:0000256" key="5">
    <source>
        <dbReference type="SAM" id="MobiDB-lite"/>
    </source>
</evidence>
<evidence type="ECO:0000256" key="4">
    <source>
        <dbReference type="ARBA" id="ARBA00023136"/>
    </source>
</evidence>
<feature type="compositionally biased region" description="Polar residues" evidence="5">
    <location>
        <begin position="181"/>
        <end position="220"/>
    </location>
</feature>
<dbReference type="GO" id="GO:0016020">
    <property type="term" value="C:membrane"/>
    <property type="evidence" value="ECO:0007669"/>
    <property type="project" value="UniProtKB-SubCell"/>
</dbReference>
<evidence type="ECO:0000256" key="1">
    <source>
        <dbReference type="ARBA" id="ARBA00004141"/>
    </source>
</evidence>
<feature type="transmembrane region" description="Helical" evidence="6">
    <location>
        <begin position="111"/>
        <end position="136"/>
    </location>
</feature>
<dbReference type="GO" id="GO:0030255">
    <property type="term" value="P:protein secretion by the type IV secretion system"/>
    <property type="evidence" value="ECO:0007669"/>
    <property type="project" value="InterPro"/>
</dbReference>
<evidence type="ECO:0000313" key="7">
    <source>
        <dbReference type="EMBL" id="SOD56808.1"/>
    </source>
</evidence>
<dbReference type="AlphaFoldDB" id="A0A286DDR9"/>
<keyword evidence="2 6" id="KW-0812">Transmembrane</keyword>
<keyword evidence="8" id="KW-1185">Reference proteome</keyword>
<accession>A0A286DDR9</accession>
<dbReference type="RefSeq" id="WP_425479734.1">
    <property type="nucleotide sequence ID" value="NZ_OCND01000011.1"/>
</dbReference>
<feature type="transmembrane region" description="Helical" evidence="6">
    <location>
        <begin position="64"/>
        <end position="91"/>
    </location>
</feature>
<keyword evidence="3 6" id="KW-1133">Transmembrane helix</keyword>
<dbReference type="InterPro" id="IPR007688">
    <property type="entry name" value="Conjugal_tfr_TrbL/VirB6"/>
</dbReference>
<evidence type="ECO:0000313" key="8">
    <source>
        <dbReference type="Proteomes" id="UP000219374"/>
    </source>
</evidence>
<dbReference type="Pfam" id="PF04610">
    <property type="entry name" value="TrbL"/>
    <property type="match status" value="1"/>
</dbReference>
<feature type="transmembrane region" description="Helical" evidence="6">
    <location>
        <begin position="34"/>
        <end position="52"/>
    </location>
</feature>
<name>A0A286DDR9_9GAMM</name>
<keyword evidence="4 6" id="KW-0472">Membrane</keyword>
<evidence type="ECO:0000256" key="3">
    <source>
        <dbReference type="ARBA" id="ARBA00022989"/>
    </source>
</evidence>
<evidence type="ECO:0000256" key="6">
    <source>
        <dbReference type="SAM" id="Phobius"/>
    </source>
</evidence>
<proteinExistence type="predicted"/>
<protein>
    <submittedName>
        <fullName evidence="7">TrbL/VirB6 plasmid conjugal transfer protein</fullName>
    </submittedName>
</protein>
<gene>
    <name evidence="7" type="ORF">SAMN06296416_11119</name>
</gene>
<sequence length="220" mass="22366">MQSTEHATPASGFVASGIAGPAVLAGSMLLLNKVAMALFVGLGPIFILSLMFEQTKQLFSKWLFYGIGTMFPLAVLSVMVAIALDMVLAVAGSFRVGKFLGSSTEGVNSMALQQGGLGLVLTTLIVMAPPMAASFFQGMLGQFTAYSAFGGIGRGTGADSAGRTPGMPGYSPASAPAHTGQPPTGQPSGFNNSSPTGAYASSASSSQDVVRRNSQAKRGT</sequence>
<feature type="region of interest" description="Disordered" evidence="5">
    <location>
        <begin position="157"/>
        <end position="220"/>
    </location>
</feature>
<comment type="subcellular location">
    <subcellularLocation>
        <location evidence="1">Membrane</location>
        <topology evidence="1">Multi-pass membrane protein</topology>
    </subcellularLocation>
</comment>
<dbReference type="EMBL" id="OCND01000011">
    <property type="protein sequence ID" value="SOD56808.1"/>
    <property type="molecule type" value="Genomic_DNA"/>
</dbReference>
<dbReference type="Proteomes" id="UP000219374">
    <property type="component" value="Unassembled WGS sequence"/>
</dbReference>
<evidence type="ECO:0000256" key="2">
    <source>
        <dbReference type="ARBA" id="ARBA00022692"/>
    </source>
</evidence>
<reference evidence="7 8" key="1">
    <citation type="submission" date="2017-09" db="EMBL/GenBank/DDBJ databases">
        <authorList>
            <person name="Ehlers B."/>
            <person name="Leendertz F.H."/>
        </authorList>
    </citation>
    <scope>NUCLEOTIDE SEQUENCE [LARGE SCALE GENOMIC DNA]</scope>
    <source>
        <strain evidence="7 8">CGMCC 1.10978</strain>
    </source>
</reference>